<dbReference type="STRING" id="633440.SAMN05421869_125123"/>
<gene>
    <name evidence="2" type="ORF">SAMN05421869_125123</name>
</gene>
<evidence type="ECO:0000256" key="1">
    <source>
        <dbReference type="SAM" id="MobiDB-lite"/>
    </source>
</evidence>
<evidence type="ECO:0000313" key="2">
    <source>
        <dbReference type="EMBL" id="SDL39988.1"/>
    </source>
</evidence>
<accession>A0A1G9JR38</accession>
<feature type="region of interest" description="Disordered" evidence="1">
    <location>
        <begin position="1"/>
        <end position="55"/>
    </location>
</feature>
<proteinExistence type="predicted"/>
<protein>
    <submittedName>
        <fullName evidence="2">Uncharacterized protein</fullName>
    </submittedName>
</protein>
<evidence type="ECO:0000313" key="3">
    <source>
        <dbReference type="Proteomes" id="UP000199202"/>
    </source>
</evidence>
<reference evidence="2 3" key="1">
    <citation type="submission" date="2016-10" db="EMBL/GenBank/DDBJ databases">
        <authorList>
            <person name="de Groot N.N."/>
        </authorList>
    </citation>
    <scope>NUCLEOTIDE SEQUENCE [LARGE SCALE GENOMIC DNA]</scope>
    <source>
        <strain evidence="2 3">CGMCC 4.6533</strain>
    </source>
</reference>
<sequence length="86" mass="9120">MTKADTPRPPDHAKSSTTSPPGRADSRRASHQGEGTFAIRAAHGGRPGDAEPEVEAEGAYSGEFLLRTGTTFLDIQANGPWSLSRE</sequence>
<dbReference type="AlphaFoldDB" id="A0A1G9JR38"/>
<feature type="compositionally biased region" description="Basic and acidic residues" evidence="1">
    <location>
        <begin position="1"/>
        <end position="14"/>
    </location>
</feature>
<dbReference type="Proteomes" id="UP000199202">
    <property type="component" value="Unassembled WGS sequence"/>
</dbReference>
<name>A0A1G9JR38_9ACTN</name>
<organism evidence="2 3">
    <name type="scientific">Nonomuraea jiangxiensis</name>
    <dbReference type="NCBI Taxonomy" id="633440"/>
    <lineage>
        <taxon>Bacteria</taxon>
        <taxon>Bacillati</taxon>
        <taxon>Actinomycetota</taxon>
        <taxon>Actinomycetes</taxon>
        <taxon>Streptosporangiales</taxon>
        <taxon>Streptosporangiaceae</taxon>
        <taxon>Nonomuraea</taxon>
    </lineage>
</organism>
<dbReference type="EMBL" id="FNDJ01000025">
    <property type="protein sequence ID" value="SDL39988.1"/>
    <property type="molecule type" value="Genomic_DNA"/>
</dbReference>
<keyword evidence="3" id="KW-1185">Reference proteome</keyword>
<dbReference type="RefSeq" id="WP_090944656.1">
    <property type="nucleotide sequence ID" value="NZ_FNDJ01000025.1"/>
</dbReference>
<dbReference type="OrthoDB" id="2004788at2"/>